<gene>
    <name evidence="1" type="ORF">ACIB24_01560</name>
</gene>
<sequence length="475" mass="52003">MFSASSLHLVRRTTYGPTPALLTEIGSLGAAKWLDRQLAPQTIDDSACDKLLARYPALDWSIPTTRAKLNNSGGWDAMFQVVRATLTRALWSKRQLFEVMVEFWSNHLNVTCPSSDVWDNRADYDRVIREHALGSFDDLLVEASLHPAMQRYLDNASSNKWHPNENQGRELLELHTVGVGAGYGEDDVKNSARILTGVTVGNDGTALYKPAWHWTGPVQVLGFTHQNADAAGGLDVAKAYLRYLARHESTAAQLARKLAVRFVSDDPSPGLVERLAQTYLDHDTAIVPVLRELFSSSEFKAAAGQKVRRPYEDVVATVRVLGLKADKAGTQGVEALHWMLAGMGHAPLAWAPPNGYPDVAAAWSSPAGSLARWNAHLNIGARWWPGKNMLNGAGAMSLMPAKLPATHGAFVDGLALRLLNRRATAGEKAAVCAFLTDQWNKVTPGTRVTRKSAIVTWRLPYVVALLLDTPEHALR</sequence>
<reference evidence="1 2" key="1">
    <citation type="submission" date="2024-10" db="EMBL/GenBank/DDBJ databases">
        <title>The Natural Products Discovery Center: Release of the First 8490 Sequenced Strains for Exploring Actinobacteria Biosynthetic Diversity.</title>
        <authorList>
            <person name="Kalkreuter E."/>
            <person name="Kautsar S.A."/>
            <person name="Yang D."/>
            <person name="Bader C.D."/>
            <person name="Teijaro C.N."/>
            <person name="Fluegel L."/>
            <person name="Davis C.M."/>
            <person name="Simpson J.R."/>
            <person name="Lauterbach L."/>
            <person name="Steele A.D."/>
            <person name="Gui C."/>
            <person name="Meng S."/>
            <person name="Li G."/>
            <person name="Viehrig K."/>
            <person name="Ye F."/>
            <person name="Su P."/>
            <person name="Kiefer A.F."/>
            <person name="Nichols A."/>
            <person name="Cepeda A.J."/>
            <person name="Yan W."/>
            <person name="Fan B."/>
            <person name="Jiang Y."/>
            <person name="Adhikari A."/>
            <person name="Zheng C.-J."/>
            <person name="Schuster L."/>
            <person name="Cowan T.M."/>
            <person name="Smanski M.J."/>
            <person name="Chevrette M.G."/>
            <person name="De Carvalho L.P.S."/>
            <person name="Shen B."/>
        </authorList>
    </citation>
    <scope>NUCLEOTIDE SEQUENCE [LARGE SCALE GENOMIC DNA]</scope>
    <source>
        <strain evidence="1 2">NPDC049639</strain>
    </source>
</reference>
<accession>A0ABW8AIB0</accession>
<dbReference type="Proteomes" id="UP001612915">
    <property type="component" value="Unassembled WGS sequence"/>
</dbReference>
<proteinExistence type="predicted"/>
<organism evidence="1 2">
    <name type="scientific">Spongisporangium articulatum</name>
    <dbReference type="NCBI Taxonomy" id="3362603"/>
    <lineage>
        <taxon>Bacteria</taxon>
        <taxon>Bacillati</taxon>
        <taxon>Actinomycetota</taxon>
        <taxon>Actinomycetes</taxon>
        <taxon>Kineosporiales</taxon>
        <taxon>Kineosporiaceae</taxon>
        <taxon>Spongisporangium</taxon>
    </lineage>
</organism>
<name>A0ABW8AIB0_9ACTN</name>
<dbReference type="InterPro" id="IPR014917">
    <property type="entry name" value="DUF1800"/>
</dbReference>
<keyword evidence="2" id="KW-1185">Reference proteome</keyword>
<dbReference type="RefSeq" id="WP_398274152.1">
    <property type="nucleotide sequence ID" value="NZ_JBITLV010000001.1"/>
</dbReference>
<comment type="caution">
    <text evidence="1">The sequence shown here is derived from an EMBL/GenBank/DDBJ whole genome shotgun (WGS) entry which is preliminary data.</text>
</comment>
<dbReference type="EMBL" id="JBITLV010000001">
    <property type="protein sequence ID" value="MFI7585742.1"/>
    <property type="molecule type" value="Genomic_DNA"/>
</dbReference>
<dbReference type="Pfam" id="PF08811">
    <property type="entry name" value="DUF1800"/>
    <property type="match status" value="1"/>
</dbReference>
<evidence type="ECO:0000313" key="1">
    <source>
        <dbReference type="EMBL" id="MFI7585742.1"/>
    </source>
</evidence>
<evidence type="ECO:0000313" key="2">
    <source>
        <dbReference type="Proteomes" id="UP001612915"/>
    </source>
</evidence>
<protein>
    <submittedName>
        <fullName evidence="1">DUF1800 domain-containing protein</fullName>
    </submittedName>
</protein>